<feature type="transmembrane region" description="Helical" evidence="5">
    <location>
        <begin position="86"/>
        <end position="107"/>
    </location>
</feature>
<accession>A0A8C3RFA0</accession>
<dbReference type="InterPro" id="IPR018499">
    <property type="entry name" value="Tetraspanin/Peripherin"/>
</dbReference>
<evidence type="ECO:0000256" key="2">
    <source>
        <dbReference type="ARBA" id="ARBA00022692"/>
    </source>
</evidence>
<dbReference type="InterPro" id="IPR008952">
    <property type="entry name" value="Tetraspanin_EC2_sf"/>
</dbReference>
<dbReference type="SUPFAM" id="SSF48652">
    <property type="entry name" value="Tetraspanin"/>
    <property type="match status" value="1"/>
</dbReference>
<evidence type="ECO:0008006" key="8">
    <source>
        <dbReference type="Google" id="ProtNLM"/>
    </source>
</evidence>
<dbReference type="AlphaFoldDB" id="A0A8C3RFA0"/>
<dbReference type="Pfam" id="PF00335">
    <property type="entry name" value="Tetraspanin"/>
    <property type="match status" value="1"/>
</dbReference>
<reference evidence="6" key="2">
    <citation type="submission" date="2025-09" db="UniProtKB">
        <authorList>
            <consortium name="Ensembl"/>
        </authorList>
    </citation>
    <scope>IDENTIFICATION</scope>
</reference>
<evidence type="ECO:0000313" key="6">
    <source>
        <dbReference type="Ensembl" id="ENSCRFP00000019310.1"/>
    </source>
</evidence>
<evidence type="ECO:0000256" key="3">
    <source>
        <dbReference type="ARBA" id="ARBA00022989"/>
    </source>
</evidence>
<dbReference type="Ensembl" id="ENSCRFT00000019956.1">
    <property type="protein sequence ID" value="ENSCRFP00000019310.1"/>
    <property type="gene ID" value="ENSCRFG00000014475.1"/>
</dbReference>
<dbReference type="Gene3D" id="1.10.1450.10">
    <property type="entry name" value="Tetraspanin"/>
    <property type="match status" value="1"/>
</dbReference>
<dbReference type="PANTHER" id="PTHR19282">
    <property type="entry name" value="TETRASPANIN"/>
    <property type="match status" value="1"/>
</dbReference>
<keyword evidence="2 5" id="KW-0812">Transmembrane</keyword>
<evidence type="ECO:0000313" key="7">
    <source>
        <dbReference type="Proteomes" id="UP000694396"/>
    </source>
</evidence>
<name>A0A8C3RFA0_9PASS</name>
<dbReference type="GO" id="GO:0005886">
    <property type="term" value="C:plasma membrane"/>
    <property type="evidence" value="ECO:0007669"/>
    <property type="project" value="TreeGrafter"/>
</dbReference>
<dbReference type="CDD" id="cd03156">
    <property type="entry name" value="uroplakin_I_like_LEL"/>
    <property type="match status" value="1"/>
</dbReference>
<comment type="subcellular location">
    <subcellularLocation>
        <location evidence="1">Membrane</location>
        <topology evidence="1">Multi-pass membrane protein</topology>
    </subcellularLocation>
</comment>
<proteinExistence type="predicted"/>
<feature type="transmembrane region" description="Helical" evidence="5">
    <location>
        <begin position="114"/>
        <end position="136"/>
    </location>
</feature>
<keyword evidence="4 5" id="KW-0472">Membrane</keyword>
<dbReference type="Proteomes" id="UP000694396">
    <property type="component" value="Unplaced"/>
</dbReference>
<evidence type="ECO:0000256" key="4">
    <source>
        <dbReference type="ARBA" id="ARBA00023136"/>
    </source>
</evidence>
<reference evidence="6" key="1">
    <citation type="submission" date="2025-08" db="UniProtKB">
        <authorList>
            <consortium name="Ensembl"/>
        </authorList>
    </citation>
    <scope>IDENTIFICATION</scope>
</reference>
<sequence>MGSRTSQDWLRPGLCSPLHRDKHCRVPPPGVSMGVLTCMKYLMFIFNVLVFAGGTCLAGMGVWVAVDPAGFQDIVAARAVLSAGAWLLLAVGIALSLLGFLGCCGALRRSRPLLLLFFIFVSLVFLMQLIGAVLFLPEHFLSELQRNYGGDEGAEVFSTAWNTLMVTFSCCGVLGPEDFGNGSRFQELHPGMPWPQACCARDGLLQAGELLGWEQCQDRSPGYIHEQVRHNSAVSVSLLAVLGIEVMRGAGDRAGRVSILCGRGVAQWARRAQRGSCLSRGTEPALCCR</sequence>
<dbReference type="PANTHER" id="PTHR19282:SF558">
    <property type="entry name" value="TETRASPANIN"/>
    <property type="match status" value="1"/>
</dbReference>
<dbReference type="PRINTS" id="PR00259">
    <property type="entry name" value="TMFOUR"/>
</dbReference>
<evidence type="ECO:0000256" key="1">
    <source>
        <dbReference type="ARBA" id="ARBA00004141"/>
    </source>
</evidence>
<organism evidence="6 7">
    <name type="scientific">Cyanoderma ruficeps</name>
    <name type="common">rufous-capped babbler</name>
    <dbReference type="NCBI Taxonomy" id="181631"/>
    <lineage>
        <taxon>Eukaryota</taxon>
        <taxon>Metazoa</taxon>
        <taxon>Chordata</taxon>
        <taxon>Craniata</taxon>
        <taxon>Vertebrata</taxon>
        <taxon>Euteleostomi</taxon>
        <taxon>Archelosauria</taxon>
        <taxon>Archosauria</taxon>
        <taxon>Dinosauria</taxon>
        <taxon>Saurischia</taxon>
        <taxon>Theropoda</taxon>
        <taxon>Coelurosauria</taxon>
        <taxon>Aves</taxon>
        <taxon>Neognathae</taxon>
        <taxon>Neoaves</taxon>
        <taxon>Telluraves</taxon>
        <taxon>Australaves</taxon>
        <taxon>Passeriformes</taxon>
        <taxon>Sylvioidea</taxon>
        <taxon>Timaliidae</taxon>
        <taxon>Cyanoderma</taxon>
    </lineage>
</organism>
<keyword evidence="3 5" id="KW-1133">Transmembrane helix</keyword>
<keyword evidence="7" id="KW-1185">Reference proteome</keyword>
<protein>
    <recommendedName>
        <fullName evidence="8">Tetraspanin</fullName>
    </recommendedName>
</protein>
<feature type="transmembrane region" description="Helical" evidence="5">
    <location>
        <begin position="41"/>
        <end position="66"/>
    </location>
</feature>
<evidence type="ECO:0000256" key="5">
    <source>
        <dbReference type="SAM" id="Phobius"/>
    </source>
</evidence>